<dbReference type="InterPro" id="IPR050490">
    <property type="entry name" value="Bact_solute-bd_prot1"/>
</dbReference>
<proteinExistence type="predicted"/>
<protein>
    <submittedName>
        <fullName evidence="1">Extracellular solute-binding protein</fullName>
    </submittedName>
</protein>
<organism evidence="1 2">
    <name type="scientific">Streptomyces polygonati</name>
    <dbReference type="NCBI Taxonomy" id="1617087"/>
    <lineage>
        <taxon>Bacteria</taxon>
        <taxon>Bacillati</taxon>
        <taxon>Actinomycetota</taxon>
        <taxon>Actinomycetes</taxon>
        <taxon>Kitasatosporales</taxon>
        <taxon>Streptomycetaceae</taxon>
        <taxon>Streptomyces</taxon>
    </lineage>
</organism>
<gene>
    <name evidence="1" type="ORF">ACFO3J_19110</name>
</gene>
<keyword evidence="2" id="KW-1185">Reference proteome</keyword>
<accession>A0ABV8HNI9</accession>
<dbReference type="PANTHER" id="PTHR43649:SF30">
    <property type="entry name" value="ABC TRANSPORTER SUBSTRATE-BINDING PROTEIN"/>
    <property type="match status" value="1"/>
</dbReference>
<dbReference type="Pfam" id="PF01547">
    <property type="entry name" value="SBP_bac_1"/>
    <property type="match status" value="1"/>
</dbReference>
<comment type="caution">
    <text evidence="1">The sequence shown here is derived from an EMBL/GenBank/DDBJ whole genome shotgun (WGS) entry which is preliminary data.</text>
</comment>
<dbReference type="Proteomes" id="UP001595765">
    <property type="component" value="Unassembled WGS sequence"/>
</dbReference>
<dbReference type="PANTHER" id="PTHR43649">
    <property type="entry name" value="ARABINOSE-BINDING PROTEIN-RELATED"/>
    <property type="match status" value="1"/>
</dbReference>
<dbReference type="SUPFAM" id="SSF53850">
    <property type="entry name" value="Periplasmic binding protein-like II"/>
    <property type="match status" value="1"/>
</dbReference>
<evidence type="ECO:0000313" key="1">
    <source>
        <dbReference type="EMBL" id="MFC4033574.1"/>
    </source>
</evidence>
<dbReference type="RefSeq" id="WP_386430659.1">
    <property type="nucleotide sequence ID" value="NZ_JBHSBB010000013.1"/>
</dbReference>
<dbReference type="InterPro" id="IPR006059">
    <property type="entry name" value="SBP"/>
</dbReference>
<dbReference type="Gene3D" id="3.40.190.10">
    <property type="entry name" value="Periplasmic binding protein-like II"/>
    <property type="match status" value="2"/>
</dbReference>
<name>A0ABV8HNI9_9ACTN</name>
<reference evidence="2" key="1">
    <citation type="journal article" date="2019" name="Int. J. Syst. Evol. Microbiol.">
        <title>The Global Catalogue of Microorganisms (GCM) 10K type strain sequencing project: providing services to taxonomists for standard genome sequencing and annotation.</title>
        <authorList>
            <consortium name="The Broad Institute Genomics Platform"/>
            <consortium name="The Broad Institute Genome Sequencing Center for Infectious Disease"/>
            <person name="Wu L."/>
            <person name="Ma J."/>
        </authorList>
    </citation>
    <scope>NUCLEOTIDE SEQUENCE [LARGE SCALE GENOMIC DNA]</scope>
    <source>
        <strain evidence="2">CGMCC 4.7237</strain>
    </source>
</reference>
<sequence>MSTLSACGNSNPLSGDVTLHLVAADYGDPKTGNSSQTYWNDLVSAFEQKNPHIKVQVDVLSWDVVDDTVAKMVKAGKAPDIAQIGSYAAYAAQDQLYTADELFTVSEQADFIPSLVTAGSVDRVQYGIPWVSNSRMFFYNKKLFKSAGIKNAPKDWADIEKDAEKLKANGVPVPYGLPLGPEEAQAEALMWMLGANGGYTSQAGGYTLDSPENVTALTWVKQHLVDKGLVQSGDPAKTNRADIFTDFLAGKAGMVMGHPTLLTQAQAAHMDVGVVPLPGETGPSTNTLGVADWMMAFKQNGKKAADGKFLQYVFQEQNSVKFLDEYGLLPVTTSASQAMRVSPKDKQLVKFLDLLPDAIFYPVNKTSWGPLSAEVKTGIGQAMHADPKTVLSKLQNSATSLDAASNKTPS</sequence>
<dbReference type="EMBL" id="JBHSBB010000013">
    <property type="protein sequence ID" value="MFC4033574.1"/>
    <property type="molecule type" value="Genomic_DNA"/>
</dbReference>
<evidence type="ECO:0000313" key="2">
    <source>
        <dbReference type="Proteomes" id="UP001595765"/>
    </source>
</evidence>